<reference evidence="1 2" key="1">
    <citation type="submission" date="2018-11" db="EMBL/GenBank/DDBJ databases">
        <title>Sequencing the genomes of 1000 actinobacteria strains.</title>
        <authorList>
            <person name="Klenk H.-P."/>
        </authorList>
    </citation>
    <scope>NUCLEOTIDE SEQUENCE [LARGE SCALE GENOMIC DNA]</scope>
    <source>
        <strain evidence="1 2">DSM 9580</strain>
    </source>
</reference>
<dbReference type="OrthoDB" id="5124720at2"/>
<sequence>MSQTLVPSTSSFDGAAIRPVTWASPSSDLWVASVIDADGVRFLGFVERSLDDYLAVDGSGVSKGRYADLDSAKRAIDGESAPATARHWSETGAPILTVRQLRSR</sequence>
<dbReference type="AlphaFoldDB" id="A0A3N2AV78"/>
<gene>
    <name evidence="1" type="ORF">EDD26_2330</name>
</gene>
<keyword evidence="2" id="KW-1185">Reference proteome</keyword>
<accession>A0A3N2AV78</accession>
<organism evidence="1 2">
    <name type="scientific">Agrococcus jenensis</name>
    <dbReference type="NCBI Taxonomy" id="46353"/>
    <lineage>
        <taxon>Bacteria</taxon>
        <taxon>Bacillati</taxon>
        <taxon>Actinomycetota</taxon>
        <taxon>Actinomycetes</taxon>
        <taxon>Micrococcales</taxon>
        <taxon>Microbacteriaceae</taxon>
        <taxon>Agrococcus</taxon>
    </lineage>
</organism>
<comment type="caution">
    <text evidence="1">The sequence shown here is derived from an EMBL/GenBank/DDBJ whole genome shotgun (WGS) entry which is preliminary data.</text>
</comment>
<proteinExistence type="predicted"/>
<evidence type="ECO:0000313" key="1">
    <source>
        <dbReference type="EMBL" id="ROR66934.1"/>
    </source>
</evidence>
<evidence type="ECO:0000313" key="2">
    <source>
        <dbReference type="Proteomes" id="UP000275456"/>
    </source>
</evidence>
<name>A0A3N2AV78_9MICO</name>
<dbReference type="EMBL" id="RKHJ01000001">
    <property type="protein sequence ID" value="ROR66934.1"/>
    <property type="molecule type" value="Genomic_DNA"/>
</dbReference>
<protein>
    <submittedName>
        <fullName evidence="1">Uncharacterized protein</fullName>
    </submittedName>
</protein>
<dbReference type="RefSeq" id="WP_123697864.1">
    <property type="nucleotide sequence ID" value="NZ_RKHJ01000001.1"/>
</dbReference>
<dbReference type="Proteomes" id="UP000275456">
    <property type="component" value="Unassembled WGS sequence"/>
</dbReference>